<accession>A0A8X6YTX4</accession>
<dbReference type="EMBL" id="BMAV01022586">
    <property type="protein sequence ID" value="GFY77694.1"/>
    <property type="molecule type" value="Genomic_DNA"/>
</dbReference>
<keyword evidence="2" id="KW-1185">Reference proteome</keyword>
<protein>
    <submittedName>
        <fullName evidence="1">Uncharacterized protein</fullName>
    </submittedName>
</protein>
<evidence type="ECO:0000313" key="2">
    <source>
        <dbReference type="Proteomes" id="UP000886998"/>
    </source>
</evidence>
<evidence type="ECO:0000313" key="1">
    <source>
        <dbReference type="EMBL" id="GFY77694.1"/>
    </source>
</evidence>
<organism evidence="1 2">
    <name type="scientific">Trichonephila inaurata madagascariensis</name>
    <dbReference type="NCBI Taxonomy" id="2747483"/>
    <lineage>
        <taxon>Eukaryota</taxon>
        <taxon>Metazoa</taxon>
        <taxon>Ecdysozoa</taxon>
        <taxon>Arthropoda</taxon>
        <taxon>Chelicerata</taxon>
        <taxon>Arachnida</taxon>
        <taxon>Araneae</taxon>
        <taxon>Araneomorphae</taxon>
        <taxon>Entelegynae</taxon>
        <taxon>Araneoidea</taxon>
        <taxon>Nephilidae</taxon>
        <taxon>Trichonephila</taxon>
        <taxon>Trichonephila inaurata</taxon>
    </lineage>
</organism>
<reference evidence="1" key="1">
    <citation type="submission" date="2020-08" db="EMBL/GenBank/DDBJ databases">
        <title>Multicomponent nature underlies the extraordinary mechanical properties of spider dragline silk.</title>
        <authorList>
            <person name="Kono N."/>
            <person name="Nakamura H."/>
            <person name="Mori M."/>
            <person name="Yoshida Y."/>
            <person name="Ohtoshi R."/>
            <person name="Malay A.D."/>
            <person name="Moran D.A.P."/>
            <person name="Tomita M."/>
            <person name="Numata K."/>
            <person name="Arakawa K."/>
        </authorList>
    </citation>
    <scope>NUCLEOTIDE SEQUENCE</scope>
</reference>
<proteinExistence type="predicted"/>
<dbReference type="Proteomes" id="UP000886998">
    <property type="component" value="Unassembled WGS sequence"/>
</dbReference>
<dbReference type="AlphaFoldDB" id="A0A8X6YTX4"/>
<sequence>MISEKNSEIVVADERIRQCRVYFTLKTFQHTGYVVIETHPMVRKSVLQQTRLRINWSACDVDDFLIINRCSNCLEYNHRADECNKPTTCFHCSGEYKGKDGS</sequence>
<name>A0A8X6YTX4_9ARAC</name>
<gene>
    <name evidence="1" type="ORF">TNIN_10261</name>
</gene>
<dbReference type="OrthoDB" id="8122238at2759"/>
<comment type="caution">
    <text evidence="1">The sequence shown here is derived from an EMBL/GenBank/DDBJ whole genome shotgun (WGS) entry which is preliminary data.</text>
</comment>